<gene>
    <name evidence="2" type="ORF">CC1G_05726</name>
</gene>
<dbReference type="GeneID" id="6008129"/>
<evidence type="ECO:0000313" key="3">
    <source>
        <dbReference type="Proteomes" id="UP000001861"/>
    </source>
</evidence>
<dbReference type="AlphaFoldDB" id="A8N9Z9"/>
<dbReference type="Proteomes" id="UP000001861">
    <property type="component" value="Unassembled WGS sequence"/>
</dbReference>
<dbReference type="RefSeq" id="XP_001831655.1">
    <property type="nucleotide sequence ID" value="XM_001831603.1"/>
</dbReference>
<protein>
    <submittedName>
        <fullName evidence="2">Uncharacterized protein</fullName>
    </submittedName>
</protein>
<keyword evidence="1" id="KW-0732">Signal</keyword>
<feature type="chain" id="PRO_5002727070" evidence="1">
    <location>
        <begin position="23"/>
        <end position="144"/>
    </location>
</feature>
<dbReference type="KEGG" id="cci:CC1G_05726"/>
<keyword evidence="3" id="KW-1185">Reference proteome</keyword>
<proteinExistence type="predicted"/>
<comment type="caution">
    <text evidence="2">The sequence shown here is derived from an EMBL/GenBank/DDBJ whole genome shotgun (WGS) entry which is preliminary data.</text>
</comment>
<organism evidence="2 3">
    <name type="scientific">Coprinopsis cinerea (strain Okayama-7 / 130 / ATCC MYA-4618 / FGSC 9003)</name>
    <name type="common">Inky cap fungus</name>
    <name type="synonym">Hormographiella aspergillata</name>
    <dbReference type="NCBI Taxonomy" id="240176"/>
    <lineage>
        <taxon>Eukaryota</taxon>
        <taxon>Fungi</taxon>
        <taxon>Dikarya</taxon>
        <taxon>Basidiomycota</taxon>
        <taxon>Agaricomycotina</taxon>
        <taxon>Agaricomycetes</taxon>
        <taxon>Agaricomycetidae</taxon>
        <taxon>Agaricales</taxon>
        <taxon>Agaricineae</taxon>
        <taxon>Psathyrellaceae</taxon>
        <taxon>Coprinopsis</taxon>
    </lineage>
</organism>
<evidence type="ECO:0000256" key="1">
    <source>
        <dbReference type="SAM" id="SignalP"/>
    </source>
</evidence>
<evidence type="ECO:0000313" key="2">
    <source>
        <dbReference type="EMBL" id="EAU90188.1"/>
    </source>
</evidence>
<sequence length="144" mass="15634">MFPKVLAAFLVATTTMVATSSGAAIPGPPAPVARERIPPECEFTLIPSAPVPEDADLEAEFSFQLRTRFAQEFPDIPFTNPPDRSFHDGPDGNGFYSVNRAWAIEGVSDEDIVDAISGWSVETFPPATIPSVSWKVDSILCFIF</sequence>
<reference evidence="2 3" key="1">
    <citation type="journal article" date="2010" name="Proc. Natl. Acad. Sci. U.S.A.">
        <title>Insights into evolution of multicellular fungi from the assembled chromosomes of the mushroom Coprinopsis cinerea (Coprinus cinereus).</title>
        <authorList>
            <person name="Stajich J.E."/>
            <person name="Wilke S.K."/>
            <person name="Ahren D."/>
            <person name="Au C.H."/>
            <person name="Birren B.W."/>
            <person name="Borodovsky M."/>
            <person name="Burns C."/>
            <person name="Canback B."/>
            <person name="Casselton L.A."/>
            <person name="Cheng C.K."/>
            <person name="Deng J."/>
            <person name="Dietrich F.S."/>
            <person name="Fargo D.C."/>
            <person name="Farman M.L."/>
            <person name="Gathman A.C."/>
            <person name="Goldberg J."/>
            <person name="Guigo R."/>
            <person name="Hoegger P.J."/>
            <person name="Hooker J.B."/>
            <person name="Huggins A."/>
            <person name="James T.Y."/>
            <person name="Kamada T."/>
            <person name="Kilaru S."/>
            <person name="Kodira C."/>
            <person name="Kues U."/>
            <person name="Kupfer D."/>
            <person name="Kwan H.S."/>
            <person name="Lomsadze A."/>
            <person name="Li W."/>
            <person name="Lilly W.W."/>
            <person name="Ma L.J."/>
            <person name="Mackey A.J."/>
            <person name="Manning G."/>
            <person name="Martin F."/>
            <person name="Muraguchi H."/>
            <person name="Natvig D.O."/>
            <person name="Palmerini H."/>
            <person name="Ramesh M.A."/>
            <person name="Rehmeyer C.J."/>
            <person name="Roe B.A."/>
            <person name="Shenoy N."/>
            <person name="Stanke M."/>
            <person name="Ter-Hovhannisyan V."/>
            <person name="Tunlid A."/>
            <person name="Velagapudi R."/>
            <person name="Vision T.J."/>
            <person name="Zeng Q."/>
            <person name="Zolan M.E."/>
            <person name="Pukkila P.J."/>
        </authorList>
    </citation>
    <scope>NUCLEOTIDE SEQUENCE [LARGE SCALE GENOMIC DNA]</scope>
    <source>
        <strain evidence="3">Okayama-7 / 130 / ATCC MYA-4618 / FGSC 9003</strain>
    </source>
</reference>
<dbReference type="InParanoid" id="A8N9Z9"/>
<name>A8N9Z9_COPC7</name>
<dbReference type="EMBL" id="AACS02000007">
    <property type="protein sequence ID" value="EAU90188.1"/>
    <property type="molecule type" value="Genomic_DNA"/>
</dbReference>
<dbReference type="VEuPathDB" id="FungiDB:CC1G_05726"/>
<accession>A8N9Z9</accession>
<feature type="signal peptide" evidence="1">
    <location>
        <begin position="1"/>
        <end position="22"/>
    </location>
</feature>